<dbReference type="SUPFAM" id="SSF109604">
    <property type="entry name" value="HD-domain/PDEase-like"/>
    <property type="match status" value="1"/>
</dbReference>
<dbReference type="OrthoDB" id="6210373at2"/>
<proteinExistence type="predicted"/>
<dbReference type="InterPro" id="IPR052020">
    <property type="entry name" value="Cyclic_di-GMP/3'3'-cGAMP_PDE"/>
</dbReference>
<dbReference type="EMBL" id="QFWT01000001">
    <property type="protein sequence ID" value="PWI35393.1"/>
    <property type="molecule type" value="Genomic_DNA"/>
</dbReference>
<protein>
    <submittedName>
        <fullName evidence="2">Phosphohydrolase</fullName>
    </submittedName>
</protein>
<dbReference type="PANTHER" id="PTHR45228:SF1">
    <property type="entry name" value="CYCLIC DI-GMP PHOSPHODIESTERASE TM_0186"/>
    <property type="match status" value="1"/>
</dbReference>
<sequence>MHSHPNQLDSLHHELVDLHRRVRTKVPHVDRIAYVQYDPHDGLLKTYAESNIGVESFCHHEYPLKSCPTLSDIADKGTTRVIDNIPATLTPTNKHSRWLIANDFRSSFTVPIYNFQQFMGFVFFNSHKKNLFTELVQKELIPFCDLISFLVNAEYSLLHAIIASADLTKELSSGYKKESCEHMERISRYAKLISKEVAELYQLDDEVIENIHLFSRLHDIGKASMPNELLLKPDALKANEREKMKCHVKEGLAIVDRIIENLGAPQHPSIDLLKSIISCHQEFLDGSGYPNGLSHSEIPVPARIITVANVFDALTSHRPYKQACSVAAALLELEKMVYSGKLDENCVSALRNHQEYLGEVIRKYPEHDPCSNVH</sequence>
<keyword evidence="3" id="KW-1185">Reference proteome</keyword>
<feature type="domain" description="HD-GYP" evidence="1">
    <location>
        <begin position="157"/>
        <end position="366"/>
    </location>
</feature>
<organism evidence="2 3">
    <name type="scientific">Vibrio albus</name>
    <dbReference type="NCBI Taxonomy" id="2200953"/>
    <lineage>
        <taxon>Bacteria</taxon>
        <taxon>Pseudomonadati</taxon>
        <taxon>Pseudomonadota</taxon>
        <taxon>Gammaproteobacteria</taxon>
        <taxon>Vibrionales</taxon>
        <taxon>Vibrionaceae</taxon>
        <taxon>Vibrio</taxon>
    </lineage>
</organism>
<dbReference type="GO" id="GO:0008081">
    <property type="term" value="F:phosphoric diester hydrolase activity"/>
    <property type="evidence" value="ECO:0007669"/>
    <property type="project" value="UniProtKB-ARBA"/>
</dbReference>
<reference evidence="2 3" key="1">
    <citation type="submission" date="2018-05" db="EMBL/GenBank/DDBJ databases">
        <title>Vibrio limimaris sp. nov., isolated from marine sediment.</title>
        <authorList>
            <person name="Li C.-M."/>
        </authorList>
    </citation>
    <scope>NUCLEOTIDE SEQUENCE [LARGE SCALE GENOMIC DNA]</scope>
    <source>
        <strain evidence="2 3">E4404</strain>
    </source>
</reference>
<dbReference type="SUPFAM" id="SSF55781">
    <property type="entry name" value="GAF domain-like"/>
    <property type="match status" value="1"/>
</dbReference>
<dbReference type="Proteomes" id="UP000245362">
    <property type="component" value="Unassembled WGS sequence"/>
</dbReference>
<dbReference type="InterPro" id="IPR037522">
    <property type="entry name" value="HD_GYP_dom"/>
</dbReference>
<dbReference type="Pfam" id="PF13487">
    <property type="entry name" value="HD_5"/>
    <property type="match status" value="1"/>
</dbReference>
<evidence type="ECO:0000259" key="1">
    <source>
        <dbReference type="PROSITE" id="PS51832"/>
    </source>
</evidence>
<dbReference type="InterPro" id="IPR003607">
    <property type="entry name" value="HD/PDEase_dom"/>
</dbReference>
<dbReference type="Gene3D" id="1.10.3210.10">
    <property type="entry name" value="Hypothetical protein af1432"/>
    <property type="match status" value="1"/>
</dbReference>
<evidence type="ECO:0000313" key="3">
    <source>
        <dbReference type="Proteomes" id="UP000245362"/>
    </source>
</evidence>
<dbReference type="AlphaFoldDB" id="A0A2U3BF44"/>
<name>A0A2U3BF44_9VIBR</name>
<evidence type="ECO:0000313" key="2">
    <source>
        <dbReference type="EMBL" id="PWI35393.1"/>
    </source>
</evidence>
<dbReference type="PROSITE" id="PS51832">
    <property type="entry name" value="HD_GYP"/>
    <property type="match status" value="1"/>
</dbReference>
<dbReference type="InterPro" id="IPR029016">
    <property type="entry name" value="GAF-like_dom_sf"/>
</dbReference>
<dbReference type="Gene3D" id="3.30.450.40">
    <property type="match status" value="1"/>
</dbReference>
<comment type="caution">
    <text evidence="2">The sequence shown here is derived from an EMBL/GenBank/DDBJ whole genome shotgun (WGS) entry which is preliminary data.</text>
</comment>
<gene>
    <name evidence="2" type="ORF">DI392_02810</name>
</gene>
<accession>A0A2U3BF44</accession>
<keyword evidence="2" id="KW-0378">Hydrolase</keyword>
<dbReference type="PANTHER" id="PTHR45228">
    <property type="entry name" value="CYCLIC DI-GMP PHOSPHODIESTERASE TM_0186-RELATED"/>
    <property type="match status" value="1"/>
</dbReference>
<dbReference type="CDD" id="cd00077">
    <property type="entry name" value="HDc"/>
    <property type="match status" value="1"/>
</dbReference>